<evidence type="ECO:0000313" key="11">
    <source>
        <dbReference type="EMBL" id="MFH0252710.1"/>
    </source>
</evidence>
<evidence type="ECO:0000256" key="6">
    <source>
        <dbReference type="ARBA" id="ARBA00038095"/>
    </source>
</evidence>
<proteinExistence type="inferred from homology"/>
<dbReference type="InterPro" id="IPR052351">
    <property type="entry name" value="Ornithine_N-alpha-AT"/>
</dbReference>
<dbReference type="Proteomes" id="UP001607157">
    <property type="component" value="Unassembled WGS sequence"/>
</dbReference>
<comment type="similarity">
    <text evidence="6">Belongs to the acetyltransferase family. OlsB subfamily.</text>
</comment>
<evidence type="ECO:0000256" key="3">
    <source>
        <dbReference type="ARBA" id="ARBA00022679"/>
    </source>
</evidence>
<gene>
    <name evidence="11" type="ORF">ACGRVM_02300</name>
</gene>
<evidence type="ECO:0000256" key="5">
    <source>
        <dbReference type="ARBA" id="ARBA00023315"/>
    </source>
</evidence>
<dbReference type="EMBL" id="JBIHMM010000001">
    <property type="protein sequence ID" value="MFH0252710.1"/>
    <property type="molecule type" value="Genomic_DNA"/>
</dbReference>
<dbReference type="EC" id="2.3.2.30" evidence="7"/>
<protein>
    <recommendedName>
        <fullName evidence="8">L-ornithine N(alpha)-acyltransferase</fullName>
        <ecNumber evidence="7">2.3.2.30</ecNumber>
    </recommendedName>
</protein>
<dbReference type="SUPFAM" id="SSF55729">
    <property type="entry name" value="Acyl-CoA N-acyltransferases (Nat)"/>
    <property type="match status" value="1"/>
</dbReference>
<reference evidence="11 12" key="1">
    <citation type="submission" date="2024-10" db="EMBL/GenBank/DDBJ databases">
        <authorList>
            <person name="Yang X.-N."/>
        </authorList>
    </citation>
    <scope>NUCLEOTIDE SEQUENCE [LARGE SCALE GENOMIC DNA]</scope>
    <source>
        <strain evidence="11 12">CAU 1059</strain>
    </source>
</reference>
<accession>A0ABW7I3H3</accession>
<dbReference type="InterPro" id="IPR016181">
    <property type="entry name" value="Acyl_CoA_acyltransferase"/>
</dbReference>
<name>A0ABW7I3H3_9RHOB</name>
<evidence type="ECO:0000256" key="9">
    <source>
        <dbReference type="ARBA" id="ARBA00045724"/>
    </source>
</evidence>
<organism evidence="11 12">
    <name type="scientific">Roseovarius aquimarinus</name>
    <dbReference type="NCBI Taxonomy" id="1229156"/>
    <lineage>
        <taxon>Bacteria</taxon>
        <taxon>Pseudomonadati</taxon>
        <taxon>Pseudomonadota</taxon>
        <taxon>Alphaproteobacteria</taxon>
        <taxon>Rhodobacterales</taxon>
        <taxon>Roseobacteraceae</taxon>
        <taxon>Roseovarius</taxon>
    </lineage>
</organism>
<keyword evidence="12" id="KW-1185">Reference proteome</keyword>
<comment type="catalytic activity">
    <reaction evidence="10">
        <text>a (3R)-hydroxyacyl-[ACP] + L-ornithine = a lyso-ornithine lipid + holo-[ACP] + H(+)</text>
        <dbReference type="Rhea" id="RHEA:20633"/>
        <dbReference type="Rhea" id="RHEA-COMP:9685"/>
        <dbReference type="Rhea" id="RHEA-COMP:9945"/>
        <dbReference type="ChEBI" id="CHEBI:15378"/>
        <dbReference type="ChEBI" id="CHEBI:46911"/>
        <dbReference type="ChEBI" id="CHEBI:64479"/>
        <dbReference type="ChEBI" id="CHEBI:78827"/>
        <dbReference type="ChEBI" id="CHEBI:138482"/>
        <dbReference type="EC" id="2.3.2.30"/>
    </reaction>
    <physiologicalReaction direction="left-to-right" evidence="10">
        <dbReference type="Rhea" id="RHEA:20634"/>
    </physiologicalReaction>
</comment>
<keyword evidence="4" id="KW-0443">Lipid metabolism</keyword>
<sequence length="244" mass="26023">MPVIGHRRYVARVAGGPGDLAAAQALRGAAFGLSGPDRDPFDARCTHILIEDRREDRLVACFRLADLRGGEVDRGYTAQFYDLSRLAAAPDLMTELGRFCIQPAARDPDILRTAWGAIAAHVDASGTRLLFGCTSFRGTDPAPHRAAFAALAAGHLAPGDWAPGRRARHTLPLTPAPHDAHAARAGMPPLLRSYLGMGGRIGDHAVIDPELRTIHVFTGLEIAAIPAARKARLRAALDGARTAR</sequence>
<evidence type="ECO:0000256" key="1">
    <source>
        <dbReference type="ARBA" id="ARBA00005189"/>
    </source>
</evidence>
<evidence type="ECO:0000256" key="10">
    <source>
        <dbReference type="ARBA" id="ARBA00047785"/>
    </source>
</evidence>
<comment type="pathway">
    <text evidence="1">Lipid metabolism.</text>
</comment>
<comment type="function">
    <text evidence="9">Catalyzes the first step in the biosynthesis of ornithine lipids, which are phosphorus-free membrane lipids. Catalyzes the 3-hydroxyacyl-acyl carrier protein-dependent acylation of ornithine to form lyso-ornithine lipid (LOL).</text>
</comment>
<dbReference type="PANTHER" id="PTHR37323">
    <property type="entry name" value="GCN5-RELATED N-ACETYLTRANSFERASE"/>
    <property type="match status" value="1"/>
</dbReference>
<evidence type="ECO:0000256" key="2">
    <source>
        <dbReference type="ARBA" id="ARBA00022516"/>
    </source>
</evidence>
<comment type="caution">
    <text evidence="11">The sequence shown here is derived from an EMBL/GenBank/DDBJ whole genome shotgun (WGS) entry which is preliminary data.</text>
</comment>
<evidence type="ECO:0000256" key="7">
    <source>
        <dbReference type="ARBA" id="ARBA00039058"/>
    </source>
</evidence>
<evidence type="ECO:0000256" key="4">
    <source>
        <dbReference type="ARBA" id="ARBA00023098"/>
    </source>
</evidence>
<dbReference type="PANTHER" id="PTHR37323:SF1">
    <property type="entry name" value="L-ORNITHINE N(ALPHA)-ACYLTRANSFERASE"/>
    <property type="match status" value="1"/>
</dbReference>
<keyword evidence="5" id="KW-0012">Acyltransferase</keyword>
<keyword evidence="2" id="KW-0444">Lipid biosynthesis</keyword>
<dbReference type="Gene3D" id="3.40.630.30">
    <property type="match status" value="1"/>
</dbReference>
<evidence type="ECO:0000256" key="8">
    <source>
        <dbReference type="ARBA" id="ARBA00039866"/>
    </source>
</evidence>
<dbReference type="Pfam" id="PF13444">
    <property type="entry name" value="Acetyltransf_5"/>
    <property type="match status" value="1"/>
</dbReference>
<dbReference type="RefSeq" id="WP_377169093.1">
    <property type="nucleotide sequence ID" value="NZ_JBHTJC010000001.1"/>
</dbReference>
<keyword evidence="3" id="KW-0808">Transferase</keyword>
<evidence type="ECO:0000313" key="12">
    <source>
        <dbReference type="Proteomes" id="UP001607157"/>
    </source>
</evidence>